<protein>
    <recommendedName>
        <fullName evidence="7">Large ribosomal subunit protein uL2m</fullName>
    </recommendedName>
</protein>
<feature type="domain" description="Large ribosomal subunit protein uL2 RNA-binding" evidence="10">
    <location>
        <begin position="112"/>
        <end position="188"/>
    </location>
</feature>
<dbReference type="FunFam" id="4.10.950.10:FF:000001">
    <property type="entry name" value="50S ribosomal protein L2"/>
    <property type="match status" value="1"/>
</dbReference>
<dbReference type="SUPFAM" id="SSF50249">
    <property type="entry name" value="Nucleic acid-binding proteins"/>
    <property type="match status" value="1"/>
</dbReference>
<evidence type="ECO:0000256" key="5">
    <source>
        <dbReference type="ARBA" id="ARBA00023274"/>
    </source>
</evidence>
<dbReference type="InterPro" id="IPR014722">
    <property type="entry name" value="Rib_uL2_dom2"/>
</dbReference>
<comment type="subcellular location">
    <subcellularLocation>
        <location evidence="1">Mitochondrion</location>
    </subcellularLocation>
</comment>
<dbReference type="InterPro" id="IPR022669">
    <property type="entry name" value="Ribosomal_uL2_C"/>
</dbReference>
<organism evidence="11 12">
    <name type="scientific">Microbotryum silenes-dioicae</name>
    <dbReference type="NCBI Taxonomy" id="796604"/>
    <lineage>
        <taxon>Eukaryota</taxon>
        <taxon>Fungi</taxon>
        <taxon>Dikarya</taxon>
        <taxon>Basidiomycota</taxon>
        <taxon>Pucciniomycotina</taxon>
        <taxon>Microbotryomycetes</taxon>
        <taxon>Microbotryales</taxon>
        <taxon>Microbotryaceae</taxon>
        <taxon>Microbotryum</taxon>
    </lineage>
</organism>
<dbReference type="FunFam" id="2.40.50.140:FF:000128">
    <property type="entry name" value="50S ribosomal protein L2"/>
    <property type="match status" value="1"/>
</dbReference>
<proteinExistence type="inferred from homology"/>
<dbReference type="FunFam" id="2.30.30.30:FF:000001">
    <property type="entry name" value="50S ribosomal protein L2"/>
    <property type="match status" value="1"/>
</dbReference>
<dbReference type="GO" id="GO:0032543">
    <property type="term" value="P:mitochondrial translation"/>
    <property type="evidence" value="ECO:0007669"/>
    <property type="project" value="TreeGrafter"/>
</dbReference>
<dbReference type="GO" id="GO:0016740">
    <property type="term" value="F:transferase activity"/>
    <property type="evidence" value="ECO:0007669"/>
    <property type="project" value="InterPro"/>
</dbReference>
<dbReference type="PANTHER" id="PTHR13691">
    <property type="entry name" value="RIBOSOMAL PROTEIN L2"/>
    <property type="match status" value="1"/>
</dbReference>
<evidence type="ECO:0000256" key="1">
    <source>
        <dbReference type="ARBA" id="ARBA00004173"/>
    </source>
</evidence>
<evidence type="ECO:0000256" key="3">
    <source>
        <dbReference type="ARBA" id="ARBA00022980"/>
    </source>
</evidence>
<dbReference type="InterPro" id="IPR022666">
    <property type="entry name" value="Ribosomal_uL2_RNA-bd_dom"/>
</dbReference>
<evidence type="ECO:0000313" key="12">
    <source>
        <dbReference type="Proteomes" id="UP000249464"/>
    </source>
</evidence>
<feature type="region of interest" description="Disordered" evidence="8">
    <location>
        <begin position="372"/>
        <end position="434"/>
    </location>
</feature>
<accession>A0A2X0MK18</accession>
<evidence type="ECO:0000256" key="6">
    <source>
        <dbReference type="ARBA" id="ARBA00037226"/>
    </source>
</evidence>
<evidence type="ECO:0000259" key="10">
    <source>
        <dbReference type="SMART" id="SM01383"/>
    </source>
</evidence>
<keyword evidence="3" id="KW-0689">Ribosomal protein</keyword>
<dbReference type="PROSITE" id="PS00467">
    <property type="entry name" value="RIBOSOMAL_L2"/>
    <property type="match status" value="1"/>
</dbReference>
<comment type="function">
    <text evidence="6">Component of the mitochondrial ribosome (mitoribosome), a dedicated translation machinery responsible for the synthesis of mitochondrial genome-encoded proteins, including at least some of the essential transmembrane subunits of the mitochondrial respiratory chain. The mitoribosomes are attached to the mitochondrial inner membrane and translation products are cotranslationally integrated into the membrane.</text>
</comment>
<dbReference type="EMBL" id="FQNC01000082">
    <property type="protein sequence ID" value="SGZ18929.1"/>
    <property type="molecule type" value="Genomic_DNA"/>
</dbReference>
<evidence type="ECO:0000256" key="2">
    <source>
        <dbReference type="ARBA" id="ARBA00005636"/>
    </source>
</evidence>
<sequence>MATALARRALSQRIALASTSSAGLSSSSVPAATAIAKASFSTCVPSAAPPPSSETLRPRRQLTFTKKSGQSNFKTFLPISPGLRHLRQPISEHLHKGGPHRPLTVAKRGTGGRNDSGRITTRARGGGHKRRIRLVDFRRIETGEQNVVRIEYDPGRSAHIALLQHRQTKCFSYILAPAALRAGDVVQSFRSGFPDSFMIAPTAAPTTSVPSTPVVDPGAPQTVLPPSSALSLPGVRLAPVPAREAPTPSAPSRASTSMAQIDLGVLRSVAIRPGNCLPIRMIPVGTVIHAITLAPKGAAVLARSAGSSARIVSAQSASGKHAQIRLSSGEVRLVGLECFASIGTVSNADHQHSNLGKAGRKRWLGFRPQSRGVAMNATDHPHGGGRGKSKGNNHPMTYNAKGAKGQRTRAPSSKNGNKFVVKERPKRSEKRRGG</sequence>
<dbReference type="InterPro" id="IPR014726">
    <property type="entry name" value="Ribosomal_uL2_dom3"/>
</dbReference>
<evidence type="ECO:0000256" key="8">
    <source>
        <dbReference type="SAM" id="MobiDB-lite"/>
    </source>
</evidence>
<dbReference type="Gene3D" id="2.40.50.140">
    <property type="entry name" value="Nucleic acid-binding proteins"/>
    <property type="match status" value="1"/>
</dbReference>
<evidence type="ECO:0000259" key="9">
    <source>
        <dbReference type="SMART" id="SM01382"/>
    </source>
</evidence>
<dbReference type="SUPFAM" id="SSF50104">
    <property type="entry name" value="Translation proteins SH3-like domain"/>
    <property type="match status" value="1"/>
</dbReference>
<keyword evidence="12" id="KW-1185">Reference proteome</keyword>
<comment type="similarity">
    <text evidence="2">Belongs to the universal ribosomal protein uL2 family.</text>
</comment>
<dbReference type="AlphaFoldDB" id="A0A2X0MK18"/>
<dbReference type="Gene3D" id="4.10.950.10">
    <property type="entry name" value="Ribosomal protein L2, domain 3"/>
    <property type="match status" value="1"/>
</dbReference>
<keyword evidence="4" id="KW-0496">Mitochondrion</keyword>
<dbReference type="InterPro" id="IPR022671">
    <property type="entry name" value="Ribosomal_uL2_CS"/>
</dbReference>
<dbReference type="InterPro" id="IPR002171">
    <property type="entry name" value="Ribosomal_uL2"/>
</dbReference>
<evidence type="ECO:0000256" key="7">
    <source>
        <dbReference type="ARBA" id="ARBA00069872"/>
    </source>
</evidence>
<name>A0A2X0MK18_9BASI</name>
<dbReference type="InterPro" id="IPR008991">
    <property type="entry name" value="Translation_prot_SH3-like_sf"/>
</dbReference>
<dbReference type="InterPro" id="IPR012340">
    <property type="entry name" value="NA-bd_OB-fold"/>
</dbReference>
<dbReference type="NCBIfam" id="TIGR01171">
    <property type="entry name" value="rplB_bact"/>
    <property type="match status" value="1"/>
</dbReference>
<dbReference type="GO" id="GO:0003735">
    <property type="term" value="F:structural constituent of ribosome"/>
    <property type="evidence" value="ECO:0007669"/>
    <property type="project" value="InterPro"/>
</dbReference>
<feature type="domain" description="Large ribosomal subunit protein uL2 C-terminal" evidence="9">
    <location>
        <begin position="271"/>
        <end position="402"/>
    </location>
</feature>
<dbReference type="SMART" id="SM01382">
    <property type="entry name" value="Ribosomal_L2_C"/>
    <property type="match status" value="1"/>
</dbReference>
<keyword evidence="5" id="KW-0687">Ribonucleoprotein</keyword>
<dbReference type="SMART" id="SM01383">
    <property type="entry name" value="Ribosomal_L2"/>
    <property type="match status" value="1"/>
</dbReference>
<feature type="compositionally biased region" description="Basic residues" evidence="8">
    <location>
        <begin position="424"/>
        <end position="434"/>
    </location>
</feature>
<dbReference type="InterPro" id="IPR005880">
    <property type="entry name" value="Ribosomal_uL2_bac/org-type"/>
</dbReference>
<evidence type="ECO:0000313" key="11">
    <source>
        <dbReference type="EMBL" id="SGZ18929.1"/>
    </source>
</evidence>
<feature type="region of interest" description="Disordered" evidence="8">
    <location>
        <begin position="92"/>
        <end position="117"/>
    </location>
</feature>
<evidence type="ECO:0000256" key="4">
    <source>
        <dbReference type="ARBA" id="ARBA00023128"/>
    </source>
</evidence>
<dbReference type="Pfam" id="PF00181">
    <property type="entry name" value="Ribosomal_L2_N"/>
    <property type="match status" value="1"/>
</dbReference>
<dbReference type="Pfam" id="PF03947">
    <property type="entry name" value="Ribosomal_L2_C"/>
    <property type="match status" value="1"/>
</dbReference>
<gene>
    <name evidence="11" type="primary">BQ5605_C020g09212</name>
    <name evidence="11" type="ORF">BQ5605_C020G09212</name>
</gene>
<dbReference type="GO" id="GO:0003723">
    <property type="term" value="F:RNA binding"/>
    <property type="evidence" value="ECO:0007669"/>
    <property type="project" value="InterPro"/>
</dbReference>
<dbReference type="STRING" id="796604.A0A2X0MK18"/>
<dbReference type="PANTHER" id="PTHR13691:SF5">
    <property type="entry name" value="LARGE RIBOSOMAL SUBUNIT PROTEIN UL2M"/>
    <property type="match status" value="1"/>
</dbReference>
<dbReference type="Proteomes" id="UP000249464">
    <property type="component" value="Unassembled WGS sequence"/>
</dbReference>
<dbReference type="GO" id="GO:0005762">
    <property type="term" value="C:mitochondrial large ribosomal subunit"/>
    <property type="evidence" value="ECO:0007669"/>
    <property type="project" value="TreeGrafter"/>
</dbReference>
<dbReference type="Gene3D" id="2.30.30.30">
    <property type="match status" value="1"/>
</dbReference>
<reference evidence="11 12" key="1">
    <citation type="submission" date="2016-11" db="EMBL/GenBank/DDBJ databases">
        <authorList>
            <person name="Jaros S."/>
            <person name="Januszkiewicz K."/>
            <person name="Wedrychowicz H."/>
        </authorList>
    </citation>
    <scope>NUCLEOTIDE SEQUENCE [LARGE SCALE GENOMIC DNA]</scope>
</reference>